<dbReference type="Pfam" id="PF00335">
    <property type="entry name" value="Tetraspanin"/>
    <property type="match status" value="2"/>
</dbReference>
<comment type="caution">
    <text evidence="6">The sequence shown here is derived from an EMBL/GenBank/DDBJ whole genome shotgun (WGS) entry which is preliminary data.</text>
</comment>
<evidence type="ECO:0000256" key="1">
    <source>
        <dbReference type="ARBA" id="ARBA00004141"/>
    </source>
</evidence>
<dbReference type="OMA" id="GCIVSCY"/>
<dbReference type="GeneID" id="36342028"/>
<dbReference type="OrthoDB" id="6279736at2759"/>
<dbReference type="EMBL" id="APAU02000054">
    <property type="protein sequence ID" value="EUB58889.1"/>
    <property type="molecule type" value="Genomic_DNA"/>
</dbReference>
<gene>
    <name evidence="6" type="ORF">EGR_06313</name>
</gene>
<dbReference type="KEGG" id="egl:EGR_06313"/>
<keyword evidence="3 5" id="KW-1133">Transmembrane helix</keyword>
<feature type="transmembrane region" description="Helical" evidence="5">
    <location>
        <begin position="196"/>
        <end position="216"/>
    </location>
</feature>
<evidence type="ECO:0000256" key="5">
    <source>
        <dbReference type="SAM" id="Phobius"/>
    </source>
</evidence>
<evidence type="ECO:0000256" key="4">
    <source>
        <dbReference type="ARBA" id="ARBA00023136"/>
    </source>
</evidence>
<name>W6UZ55_ECHGR</name>
<sequence length="363" mass="39450">MAQSGNSLSPTDGIAIILVVVGLTLPALCLIGCIVSCYGCNILLRIYATILIVLLVAQIVVVYVVFSDPTRFTSLIVSSLETLLQCYACPKYCFKADKDCLITEALANPPRADAVRVPTLIVHIAGSEVTNKGDDVGNDKHPWDCILSICINGISQEHPLQNGIAIILVVVGLTLPALCLIGCIVSCYGCNILLRIYATILIVLLVAQIVVVYVVFSDPTRFTSLIVSSLETLLQCYGETDDEGKMSSAICNVAIMVRHVTAWMARAIFVRSRNIYHFSYSFVRIYYFSISADKLNNSLPPPCCHVTSDACNAKAAQNTSMPGCRDKIVKFTTDNMMTFLYMSIVAILLKAALIVVVMLAICL</sequence>
<feature type="transmembrane region" description="Helical" evidence="5">
    <location>
        <begin position="339"/>
        <end position="362"/>
    </location>
</feature>
<protein>
    <submittedName>
        <fullName evidence="6">Uncharacterized protein</fullName>
    </submittedName>
</protein>
<feature type="transmembrane region" description="Helical" evidence="5">
    <location>
        <begin position="164"/>
        <end position="189"/>
    </location>
</feature>
<evidence type="ECO:0000313" key="6">
    <source>
        <dbReference type="EMBL" id="EUB58889.1"/>
    </source>
</evidence>
<organism evidence="6 7">
    <name type="scientific">Echinococcus granulosus</name>
    <name type="common">Hydatid tapeworm</name>
    <dbReference type="NCBI Taxonomy" id="6210"/>
    <lineage>
        <taxon>Eukaryota</taxon>
        <taxon>Metazoa</taxon>
        <taxon>Spiralia</taxon>
        <taxon>Lophotrochozoa</taxon>
        <taxon>Platyhelminthes</taxon>
        <taxon>Cestoda</taxon>
        <taxon>Eucestoda</taxon>
        <taxon>Cyclophyllidea</taxon>
        <taxon>Taeniidae</taxon>
        <taxon>Echinococcus</taxon>
        <taxon>Echinococcus granulosus group</taxon>
    </lineage>
</organism>
<evidence type="ECO:0000313" key="7">
    <source>
        <dbReference type="Proteomes" id="UP000019149"/>
    </source>
</evidence>
<keyword evidence="4 5" id="KW-0472">Membrane</keyword>
<keyword evidence="2 5" id="KW-0812">Transmembrane</keyword>
<evidence type="ECO:0000256" key="3">
    <source>
        <dbReference type="ARBA" id="ARBA00022989"/>
    </source>
</evidence>
<dbReference type="GO" id="GO:0016020">
    <property type="term" value="C:membrane"/>
    <property type="evidence" value="ECO:0007669"/>
    <property type="project" value="UniProtKB-SubCell"/>
</dbReference>
<proteinExistence type="predicted"/>
<keyword evidence="7" id="KW-1185">Reference proteome</keyword>
<dbReference type="Proteomes" id="UP000019149">
    <property type="component" value="Unassembled WGS sequence"/>
</dbReference>
<dbReference type="RefSeq" id="XP_024350085.1">
    <property type="nucleotide sequence ID" value="XM_024495562.1"/>
</dbReference>
<dbReference type="InterPro" id="IPR018499">
    <property type="entry name" value="Tetraspanin/Peripherin"/>
</dbReference>
<comment type="subcellular location">
    <subcellularLocation>
        <location evidence="1">Membrane</location>
        <topology evidence="1">Multi-pass membrane protein</topology>
    </subcellularLocation>
</comment>
<evidence type="ECO:0000256" key="2">
    <source>
        <dbReference type="ARBA" id="ARBA00022692"/>
    </source>
</evidence>
<accession>W6UZ55</accession>
<dbReference type="AlphaFoldDB" id="W6UZ55"/>
<reference evidence="6 7" key="1">
    <citation type="journal article" date="2013" name="Nat. Genet.">
        <title>The genome of the hydatid tapeworm Echinococcus granulosus.</title>
        <authorList>
            <person name="Zheng H."/>
            <person name="Zhang W."/>
            <person name="Zhang L."/>
            <person name="Zhang Z."/>
            <person name="Li J."/>
            <person name="Lu G."/>
            <person name="Zhu Y."/>
            <person name="Wang Y."/>
            <person name="Huang Y."/>
            <person name="Liu J."/>
            <person name="Kang H."/>
            <person name="Chen J."/>
            <person name="Wang L."/>
            <person name="Chen A."/>
            <person name="Yu S."/>
            <person name="Gao Z."/>
            <person name="Jin L."/>
            <person name="Gu W."/>
            <person name="Wang Z."/>
            <person name="Zhao L."/>
            <person name="Shi B."/>
            <person name="Wen H."/>
            <person name="Lin R."/>
            <person name="Jones M.K."/>
            <person name="Brejova B."/>
            <person name="Vinar T."/>
            <person name="Zhao G."/>
            <person name="McManus D.P."/>
            <person name="Chen Z."/>
            <person name="Zhou Y."/>
            <person name="Wang S."/>
        </authorList>
    </citation>
    <scope>NUCLEOTIDE SEQUENCE [LARGE SCALE GENOMIC DNA]</scope>
</reference>
<feature type="transmembrane region" description="Helical" evidence="5">
    <location>
        <begin position="46"/>
        <end position="66"/>
    </location>
</feature>
<dbReference type="PRINTS" id="PR00259">
    <property type="entry name" value="TMFOUR"/>
</dbReference>
<feature type="transmembrane region" description="Helical" evidence="5">
    <location>
        <begin position="14"/>
        <end position="39"/>
    </location>
</feature>
<dbReference type="CTD" id="36342028"/>